<protein>
    <submittedName>
        <fullName evidence="1">Spore coat protein GerQ</fullName>
    </submittedName>
</protein>
<gene>
    <name evidence="1" type="primary">gerQ</name>
    <name evidence="1" type="ORF">H7C18_07325</name>
</gene>
<dbReference type="Pfam" id="PF09671">
    <property type="entry name" value="Spore_GerQ"/>
    <property type="match status" value="1"/>
</dbReference>
<dbReference type="InterPro" id="IPR014099">
    <property type="entry name" value="Spore_coat_GerQ"/>
</dbReference>
<keyword evidence="1" id="KW-0167">Capsid protein</keyword>
<reference evidence="1 2" key="1">
    <citation type="submission" date="2020-08" db="EMBL/GenBank/DDBJ databases">
        <title>Cohnella phylogeny.</title>
        <authorList>
            <person name="Dunlap C."/>
        </authorList>
    </citation>
    <scope>NUCLEOTIDE SEQUENCE [LARGE SCALE GENOMIC DNA]</scope>
    <source>
        <strain evidence="1 2">CBP 2801</strain>
    </source>
</reference>
<evidence type="ECO:0000313" key="1">
    <source>
        <dbReference type="EMBL" id="MBB6730713.1"/>
    </source>
</evidence>
<organism evidence="1 2">
    <name type="scientific">Cohnella zeiphila</name>
    <dbReference type="NCBI Taxonomy" id="2761120"/>
    <lineage>
        <taxon>Bacteria</taxon>
        <taxon>Bacillati</taxon>
        <taxon>Bacillota</taxon>
        <taxon>Bacilli</taxon>
        <taxon>Bacillales</taxon>
        <taxon>Paenibacillaceae</taxon>
        <taxon>Cohnella</taxon>
    </lineage>
</organism>
<evidence type="ECO:0000313" key="2">
    <source>
        <dbReference type="Proteomes" id="UP000564644"/>
    </source>
</evidence>
<keyword evidence="1" id="KW-0946">Virion</keyword>
<dbReference type="PIRSF" id="PIRSF038931">
    <property type="entry name" value="GerQ"/>
    <property type="match status" value="1"/>
</dbReference>
<proteinExistence type="predicted"/>
<name>A0A7X0SMY5_9BACL</name>
<dbReference type="AlphaFoldDB" id="A0A7X0SMY5"/>
<dbReference type="Proteomes" id="UP000564644">
    <property type="component" value="Unassembled WGS sequence"/>
</dbReference>
<keyword evidence="2" id="KW-1185">Reference proteome</keyword>
<dbReference type="EMBL" id="JACJVO010000009">
    <property type="protein sequence ID" value="MBB6730713.1"/>
    <property type="molecule type" value="Genomic_DNA"/>
</dbReference>
<dbReference type="NCBIfam" id="TIGR02728">
    <property type="entry name" value="spore_gerQ"/>
    <property type="match status" value="1"/>
</dbReference>
<accession>A0A7X0SMY5</accession>
<sequence>MPAAANNAPFTPSAVSPAAGMAAKPNATAGASYPGLSGNATGMAPGMVAGTATGTMPPLTMNNSVITPTGATFPPLATQESYVENILRMNLGKVGTFYMTYENNSEWNAKIFKGVVEAAGRDHIIISDPVTGKRYLLLMLNLDYITFDEPLNYNLPFGSAGQAGLSTRFR</sequence>
<comment type="caution">
    <text evidence="1">The sequence shown here is derived from an EMBL/GenBank/DDBJ whole genome shotgun (WGS) entry which is preliminary data.</text>
</comment>